<dbReference type="PATRIC" id="fig|446692.3.peg.2587"/>
<evidence type="ECO:0000313" key="7">
    <source>
        <dbReference type="Proteomes" id="UP000056109"/>
    </source>
</evidence>
<dbReference type="Gene3D" id="1.10.1070.20">
    <property type="match status" value="1"/>
</dbReference>
<evidence type="ECO:0000313" key="6">
    <source>
        <dbReference type="EMBL" id="CEF41772.1"/>
    </source>
</evidence>
<evidence type="ECO:0000259" key="4">
    <source>
        <dbReference type="Pfam" id="PF07804"/>
    </source>
</evidence>
<dbReference type="EMBL" id="LN606600">
    <property type="protein sequence ID" value="CEF41772.1"/>
    <property type="molecule type" value="Genomic_DNA"/>
</dbReference>
<name>A0A0U5EV26_9PROT</name>
<comment type="similarity">
    <text evidence="1">Belongs to the HipA Ser/Thr kinase family.</text>
</comment>
<keyword evidence="7" id="KW-1185">Reference proteome</keyword>
<dbReference type="NCBIfam" id="TIGR03071">
    <property type="entry name" value="couple_hipA"/>
    <property type="match status" value="1"/>
</dbReference>
<dbReference type="PANTHER" id="PTHR37419">
    <property type="entry name" value="SERINE/THREONINE-PROTEIN KINASE TOXIN HIPA"/>
    <property type="match status" value="1"/>
</dbReference>
<dbReference type="PANTHER" id="PTHR37419:SF1">
    <property type="entry name" value="SERINE_THREONINE-PROTEIN KINASE TOXIN HIPA"/>
    <property type="match status" value="1"/>
</dbReference>
<keyword evidence="2" id="KW-0808">Transferase</keyword>
<dbReference type="RefSeq" id="WP_058988235.1">
    <property type="nucleotide sequence ID" value="NZ_LN606600.1"/>
</dbReference>
<sequence>MTELAVLVAGKLCAYVTDAGGTQRLKYVECDQDGLPPATISLSMPVRQEGYGGGVVSNWLWNLLPDNAITLDWLAKDESRGFGKCSARNPLRLLEKIGEDCAGAVQLVPLESVDKLSPGSLTPLTDREVELKLQGLRTGRSPLGFLPTGDNGKFSLAGAQPKVALRMLQDGIWAIPTGAEPTSHIFKPPIPDMPGQVEGEHFCLTLARATGLKTPRSWVMRFGDEVAIVVERFDRRLDTSSGKLLRLHTEDICQALGKPPTEKYQSDGGPGMIQIVNLLRKTSITSEEDVFSFVMACVFNWAIGGTDAHAKNYSLFLGEKNAAALTPLYDLNTFLPYAEHPNRCKLSMIVSGHYSIGDIHLRHWDDMAARMGWEHDSLSGYVETYVNLMTGLIAPIAKDCIDSGLSEEAISFVTDAIGSRLVGLIESWKR</sequence>
<organism evidence="6 7">
    <name type="scientific">Acetobacter senegalensis</name>
    <dbReference type="NCBI Taxonomy" id="446692"/>
    <lineage>
        <taxon>Bacteria</taxon>
        <taxon>Pseudomonadati</taxon>
        <taxon>Pseudomonadota</taxon>
        <taxon>Alphaproteobacteria</taxon>
        <taxon>Acetobacterales</taxon>
        <taxon>Acetobacteraceae</taxon>
        <taxon>Acetobacter</taxon>
    </lineage>
</organism>
<dbReference type="KEGG" id="asz:ASN_2482"/>
<dbReference type="Pfam" id="PF07804">
    <property type="entry name" value="HipA_C"/>
    <property type="match status" value="1"/>
</dbReference>
<dbReference type="InterPro" id="IPR052028">
    <property type="entry name" value="HipA_Ser/Thr_kinase"/>
</dbReference>
<dbReference type="GO" id="GO:0005829">
    <property type="term" value="C:cytosol"/>
    <property type="evidence" value="ECO:0007669"/>
    <property type="project" value="TreeGrafter"/>
</dbReference>
<evidence type="ECO:0000256" key="2">
    <source>
        <dbReference type="ARBA" id="ARBA00022679"/>
    </source>
</evidence>
<evidence type="ECO:0000256" key="1">
    <source>
        <dbReference type="ARBA" id="ARBA00010164"/>
    </source>
</evidence>
<evidence type="ECO:0000259" key="5">
    <source>
        <dbReference type="Pfam" id="PF13657"/>
    </source>
</evidence>
<evidence type="ECO:0000256" key="3">
    <source>
        <dbReference type="ARBA" id="ARBA00022777"/>
    </source>
</evidence>
<dbReference type="CDD" id="cd17808">
    <property type="entry name" value="HipA_Ec_like"/>
    <property type="match status" value="1"/>
</dbReference>
<reference evidence="7" key="1">
    <citation type="submission" date="2014-09" db="EMBL/GenBank/DDBJ databases">
        <authorList>
            <person name="Illeghems K.G."/>
        </authorList>
    </citation>
    <scope>NUCLEOTIDE SEQUENCE [LARGE SCALE GENOMIC DNA]</scope>
    <source>
        <strain evidence="7">108B</strain>
    </source>
</reference>
<proteinExistence type="inferred from homology"/>
<feature type="domain" description="HipA-like C-terminal" evidence="4">
    <location>
        <begin position="154"/>
        <end position="383"/>
    </location>
</feature>
<dbReference type="InterPro" id="IPR012893">
    <property type="entry name" value="HipA-like_C"/>
</dbReference>
<feature type="domain" description="HipA N-terminal subdomain 1" evidence="5">
    <location>
        <begin position="6"/>
        <end position="107"/>
    </location>
</feature>
<keyword evidence="3" id="KW-0418">Kinase</keyword>
<accession>A0A0U5EV26</accession>
<dbReference type="GO" id="GO:0004674">
    <property type="term" value="F:protein serine/threonine kinase activity"/>
    <property type="evidence" value="ECO:0007669"/>
    <property type="project" value="TreeGrafter"/>
</dbReference>
<dbReference type="GeneID" id="34783499"/>
<dbReference type="InterPro" id="IPR017508">
    <property type="entry name" value="HipA_N1"/>
</dbReference>
<protein>
    <submittedName>
        <fullName evidence="6">HipA</fullName>
    </submittedName>
</protein>
<dbReference type="Proteomes" id="UP000056109">
    <property type="component" value="Chromosome I"/>
</dbReference>
<dbReference type="AlphaFoldDB" id="A0A0U5EV26"/>
<gene>
    <name evidence="6" type="primary">hipA</name>
    <name evidence="6" type="ORF">ASN_2482</name>
</gene>
<dbReference type="Pfam" id="PF13657">
    <property type="entry name" value="Couple_hipA"/>
    <property type="match status" value="1"/>
</dbReference>